<name>A0A542E469_9MICO</name>
<dbReference type="EMBL" id="VFMN01000001">
    <property type="protein sequence ID" value="TQJ10117.1"/>
    <property type="molecule type" value="Genomic_DNA"/>
</dbReference>
<reference evidence="4 5" key="1">
    <citation type="submission" date="2019-06" db="EMBL/GenBank/DDBJ databases">
        <title>Sequencing the genomes of 1000 actinobacteria strains.</title>
        <authorList>
            <person name="Klenk H.-P."/>
        </authorList>
    </citation>
    <scope>NUCLEOTIDE SEQUENCE [LARGE SCALE GENOMIC DNA]</scope>
    <source>
        <strain evidence="4 5">DSM 18607</strain>
    </source>
</reference>
<evidence type="ECO:0000259" key="3">
    <source>
        <dbReference type="Pfam" id="PF20171"/>
    </source>
</evidence>
<proteinExistence type="predicted"/>
<protein>
    <submittedName>
        <fullName evidence="4">Glucose-6-phosphate dehydrogenase assembly protein OpcA</fullName>
    </submittedName>
</protein>
<evidence type="ECO:0000256" key="1">
    <source>
        <dbReference type="SAM" id="MobiDB-lite"/>
    </source>
</evidence>
<dbReference type="InterPro" id="IPR046801">
    <property type="entry name" value="OpcA_G6PD_N"/>
</dbReference>
<dbReference type="Pfam" id="PF10128">
    <property type="entry name" value="OpcA_G6PD_assem"/>
    <property type="match status" value="1"/>
</dbReference>
<dbReference type="InterPro" id="IPR046802">
    <property type="entry name" value="OpcA_G6PD_C"/>
</dbReference>
<feature type="compositionally biased region" description="Low complexity" evidence="1">
    <location>
        <begin position="339"/>
        <end position="351"/>
    </location>
</feature>
<feature type="domain" description="Glucose-6-phosphate dehydrogenase assembly protein OpcA C-terminal" evidence="3">
    <location>
        <begin position="165"/>
        <end position="296"/>
    </location>
</feature>
<feature type="compositionally biased region" description="Basic and acidic residues" evidence="1">
    <location>
        <begin position="367"/>
        <end position="377"/>
    </location>
</feature>
<dbReference type="RefSeq" id="WP_141849386.1">
    <property type="nucleotide sequence ID" value="NZ_BAAAPR010000001.1"/>
</dbReference>
<organism evidence="4 5">
    <name type="scientific">Lapillicoccus jejuensis</name>
    <dbReference type="NCBI Taxonomy" id="402171"/>
    <lineage>
        <taxon>Bacteria</taxon>
        <taxon>Bacillati</taxon>
        <taxon>Actinomycetota</taxon>
        <taxon>Actinomycetes</taxon>
        <taxon>Micrococcales</taxon>
        <taxon>Intrasporangiaceae</taxon>
        <taxon>Lapillicoccus</taxon>
    </lineage>
</organism>
<sequence>MIVDLPKTTSVAVSKKLVSLRNDVGAMTLGRVLTLVIVVEDTQAEDVIEAANDASRQHPCRILVVVAGNRRGANRMDAQIRVGGDAGASEVVVLRLYGPLANHGQSVVVPLLLPDSPVVAWWPHEAPADLRKDPIAVMAHRRITDAAESSNPKAALKRQARTFSPGDTDLAWTRVTLWRGLLAAALDGPPYLPVTEAVVEGAVDSPSSDLLAAWLGSTLRVPVQRVRTRAGSGVVGVRLERSNGPIDLVRPDGTVATLSQPGQPDRRISLKRRGLAECLADELRRLDNDEVYAETLVTGLELLTPATKTASEAAAAGEAPSVEEARRTQRRLARDHHAAAASAMVTAPTAPETGDTDQVRTATAAKLADEPTPREQDLGALAAPAKRTAKRTATPKASTKAAATRTTAKRTAKKATS</sequence>
<dbReference type="Pfam" id="PF20171">
    <property type="entry name" value="OpcA_G6PD_C"/>
    <property type="match status" value="1"/>
</dbReference>
<accession>A0A542E469</accession>
<gene>
    <name evidence="4" type="ORF">FB458_3236</name>
</gene>
<dbReference type="OrthoDB" id="128564at2"/>
<dbReference type="NCBIfam" id="TIGR00534">
    <property type="entry name" value="OpcA"/>
    <property type="match status" value="1"/>
</dbReference>
<feature type="compositionally biased region" description="Basic residues" evidence="1">
    <location>
        <begin position="407"/>
        <end position="417"/>
    </location>
</feature>
<dbReference type="Proteomes" id="UP000317893">
    <property type="component" value="Unassembled WGS sequence"/>
</dbReference>
<dbReference type="InterPro" id="IPR004555">
    <property type="entry name" value="G6PDH_assembly_OpcA"/>
</dbReference>
<feature type="region of interest" description="Disordered" evidence="1">
    <location>
        <begin position="337"/>
        <end position="417"/>
    </location>
</feature>
<dbReference type="PANTHER" id="PTHR38658">
    <property type="entry name" value="OXPP CYCLE PROTEIN OPCA-RELATED"/>
    <property type="match status" value="1"/>
</dbReference>
<keyword evidence="5" id="KW-1185">Reference proteome</keyword>
<evidence type="ECO:0000259" key="2">
    <source>
        <dbReference type="Pfam" id="PF10128"/>
    </source>
</evidence>
<evidence type="ECO:0000313" key="4">
    <source>
        <dbReference type="EMBL" id="TQJ10117.1"/>
    </source>
</evidence>
<comment type="caution">
    <text evidence="4">The sequence shown here is derived from an EMBL/GenBank/DDBJ whole genome shotgun (WGS) entry which is preliminary data.</text>
</comment>
<feature type="domain" description="Glucose-6-phosphate dehydrogenase assembly protein OpcA N-terminal" evidence="2">
    <location>
        <begin position="51"/>
        <end position="160"/>
    </location>
</feature>
<evidence type="ECO:0000313" key="5">
    <source>
        <dbReference type="Proteomes" id="UP000317893"/>
    </source>
</evidence>
<feature type="compositionally biased region" description="Low complexity" evidence="1">
    <location>
        <begin position="382"/>
        <end position="406"/>
    </location>
</feature>
<dbReference type="AlphaFoldDB" id="A0A542E469"/>
<dbReference type="PANTHER" id="PTHR38658:SF1">
    <property type="entry name" value="OXPP CYCLE PROTEIN OPCA-RELATED"/>
    <property type="match status" value="1"/>
</dbReference>